<gene>
    <name evidence="8" type="ORF">B0T16DRAFT_507990</name>
</gene>
<evidence type="ECO:0000256" key="3">
    <source>
        <dbReference type="ARBA" id="ARBA00022617"/>
    </source>
</evidence>
<dbReference type="GO" id="GO:0016705">
    <property type="term" value="F:oxidoreductase activity, acting on paired donors, with incorporation or reduction of molecular oxygen"/>
    <property type="evidence" value="ECO:0007669"/>
    <property type="project" value="InterPro"/>
</dbReference>
<dbReference type="GO" id="GO:0020037">
    <property type="term" value="F:heme binding"/>
    <property type="evidence" value="ECO:0007669"/>
    <property type="project" value="InterPro"/>
</dbReference>
<dbReference type="GO" id="GO:0004497">
    <property type="term" value="F:monooxygenase activity"/>
    <property type="evidence" value="ECO:0007669"/>
    <property type="project" value="UniProtKB-KW"/>
</dbReference>
<keyword evidence="7" id="KW-0503">Monooxygenase</keyword>
<evidence type="ECO:0000256" key="1">
    <source>
        <dbReference type="ARBA" id="ARBA00001971"/>
    </source>
</evidence>
<evidence type="ECO:0000256" key="4">
    <source>
        <dbReference type="ARBA" id="ARBA00022723"/>
    </source>
</evidence>
<dbReference type="PRINTS" id="PR00463">
    <property type="entry name" value="EP450I"/>
</dbReference>
<dbReference type="GO" id="GO:0005506">
    <property type="term" value="F:iron ion binding"/>
    <property type="evidence" value="ECO:0007669"/>
    <property type="project" value="InterPro"/>
</dbReference>
<reference evidence="8" key="1">
    <citation type="submission" date="2023-06" db="EMBL/GenBank/DDBJ databases">
        <title>Genome-scale phylogeny and comparative genomics of the fungal order Sordariales.</title>
        <authorList>
            <consortium name="Lawrence Berkeley National Laboratory"/>
            <person name="Hensen N."/>
            <person name="Bonometti L."/>
            <person name="Westerberg I."/>
            <person name="Brannstrom I.O."/>
            <person name="Guillou S."/>
            <person name="Cros-Aarteil S."/>
            <person name="Calhoun S."/>
            <person name="Haridas S."/>
            <person name="Kuo A."/>
            <person name="Mondo S."/>
            <person name="Pangilinan J."/>
            <person name="Riley R."/>
            <person name="Labutti K."/>
            <person name="Andreopoulos B."/>
            <person name="Lipzen A."/>
            <person name="Chen C."/>
            <person name="Yanf M."/>
            <person name="Daum C."/>
            <person name="Ng V."/>
            <person name="Clum A."/>
            <person name="Steindorff A."/>
            <person name="Ohm R."/>
            <person name="Martin F."/>
            <person name="Silar P."/>
            <person name="Natvig D."/>
            <person name="Lalanne C."/>
            <person name="Gautier V."/>
            <person name="Ament-Velasquez S.L."/>
            <person name="Kruys A."/>
            <person name="Hutchinson M.I."/>
            <person name="Powell A.J."/>
            <person name="Barry K."/>
            <person name="Miller A.N."/>
            <person name="Grigoriev I.V."/>
            <person name="Debuchy R."/>
            <person name="Gladieux P."/>
            <person name="Thoren M.H."/>
            <person name="Johannesson H."/>
        </authorList>
    </citation>
    <scope>NUCLEOTIDE SEQUENCE</scope>
    <source>
        <strain evidence="8">SMH2532-1</strain>
    </source>
</reference>
<feature type="non-terminal residue" evidence="8">
    <location>
        <position position="1"/>
    </location>
</feature>
<dbReference type="AlphaFoldDB" id="A0AA39YD48"/>
<protein>
    <submittedName>
        <fullName evidence="8">Cytochrome P450</fullName>
    </submittedName>
</protein>
<accession>A0AA39YD48</accession>
<keyword evidence="9" id="KW-1185">Reference proteome</keyword>
<comment type="cofactor">
    <cofactor evidence="1">
        <name>heme</name>
        <dbReference type="ChEBI" id="CHEBI:30413"/>
    </cofactor>
</comment>
<evidence type="ECO:0000313" key="9">
    <source>
        <dbReference type="Proteomes" id="UP001174936"/>
    </source>
</evidence>
<keyword evidence="3" id="KW-0349">Heme</keyword>
<evidence type="ECO:0000256" key="7">
    <source>
        <dbReference type="ARBA" id="ARBA00023033"/>
    </source>
</evidence>
<dbReference type="SUPFAM" id="SSF48264">
    <property type="entry name" value="Cytochrome P450"/>
    <property type="match status" value="1"/>
</dbReference>
<dbReference type="PRINTS" id="PR00385">
    <property type="entry name" value="P450"/>
</dbReference>
<dbReference type="Pfam" id="PF00067">
    <property type="entry name" value="p450"/>
    <property type="match status" value="1"/>
</dbReference>
<evidence type="ECO:0000313" key="8">
    <source>
        <dbReference type="EMBL" id="KAK0649272.1"/>
    </source>
</evidence>
<keyword evidence="6" id="KW-0408">Iron</keyword>
<dbReference type="Proteomes" id="UP001174936">
    <property type="component" value="Unassembled WGS sequence"/>
</dbReference>
<evidence type="ECO:0000256" key="6">
    <source>
        <dbReference type="ARBA" id="ARBA00023004"/>
    </source>
</evidence>
<proteinExistence type="predicted"/>
<sequence>EGPRRANTASFFPLGTPSACCWLDEVKARDIHWGFIPQFIVEDWKTFFPEGTECIGLIYMDVWPVGPPTVYTLDPAMATQVYRHHEKAPKPDNMLRYLHPLAQNLDLATTHGAEWRLWRSKFNSAFSPKSTTDLIPTILKEVIVFRDILRSHAGKDGSWGSVFTLQPLAISLTFDVITRAALDVRLHEQTRGPGPLQRALSDQISQGVFESNIWTLPRRLSPIRWWKIKRNTKVIRDILLPSIYSRLESAVAAAEPSSKSKTIVDLAFREFLQEDPAQTTQLKVDDAFINIVLAQVKGFIFAGHETTALTICWTLHCLARYPSKAAKVRAEHDGVLGTDLEAVVAKIQTSPHLLNQLPYTLAFIKETLRLFPAVGPVRAGKPDFNFDVPGAEPHPSKDFLILDAARATGHAEHIWVRAKEFLPERFLVGPDSPLYPPKNEVVEGHRCYQSGPSMPQTKEKMPVHVRIRS</sequence>
<keyword evidence="4" id="KW-0479">Metal-binding</keyword>
<dbReference type="Gene3D" id="1.10.630.10">
    <property type="entry name" value="Cytochrome P450"/>
    <property type="match status" value="1"/>
</dbReference>
<dbReference type="InterPro" id="IPR002401">
    <property type="entry name" value="Cyt_P450_E_grp-I"/>
</dbReference>
<dbReference type="PANTHER" id="PTHR24305">
    <property type="entry name" value="CYTOCHROME P450"/>
    <property type="match status" value="1"/>
</dbReference>
<evidence type="ECO:0000256" key="2">
    <source>
        <dbReference type="ARBA" id="ARBA00005179"/>
    </source>
</evidence>
<organism evidence="8 9">
    <name type="scientific">Cercophora newfieldiana</name>
    <dbReference type="NCBI Taxonomy" id="92897"/>
    <lineage>
        <taxon>Eukaryota</taxon>
        <taxon>Fungi</taxon>
        <taxon>Dikarya</taxon>
        <taxon>Ascomycota</taxon>
        <taxon>Pezizomycotina</taxon>
        <taxon>Sordariomycetes</taxon>
        <taxon>Sordariomycetidae</taxon>
        <taxon>Sordariales</taxon>
        <taxon>Lasiosphaeriaceae</taxon>
        <taxon>Cercophora</taxon>
    </lineage>
</organism>
<dbReference type="InterPro" id="IPR001128">
    <property type="entry name" value="Cyt_P450"/>
</dbReference>
<name>A0AA39YD48_9PEZI</name>
<comment type="caution">
    <text evidence="8">The sequence shown here is derived from an EMBL/GenBank/DDBJ whole genome shotgun (WGS) entry which is preliminary data.</text>
</comment>
<keyword evidence="5" id="KW-0560">Oxidoreductase</keyword>
<comment type="pathway">
    <text evidence="2">Secondary metabolite biosynthesis.</text>
</comment>
<dbReference type="InterPro" id="IPR036396">
    <property type="entry name" value="Cyt_P450_sf"/>
</dbReference>
<dbReference type="InterPro" id="IPR050121">
    <property type="entry name" value="Cytochrome_P450_monoxygenase"/>
</dbReference>
<evidence type="ECO:0000256" key="5">
    <source>
        <dbReference type="ARBA" id="ARBA00023002"/>
    </source>
</evidence>
<dbReference type="PANTHER" id="PTHR24305:SF107">
    <property type="entry name" value="P450, PUTATIVE (EUROFUNG)-RELATED"/>
    <property type="match status" value="1"/>
</dbReference>
<dbReference type="EMBL" id="JAULSV010000003">
    <property type="protein sequence ID" value="KAK0649272.1"/>
    <property type="molecule type" value="Genomic_DNA"/>
</dbReference>